<keyword evidence="13" id="KW-1185">Reference proteome</keyword>
<name>A0AAD7XJG1_9STRA</name>
<comment type="caution">
    <text evidence="12">The sequence shown here is derived from an EMBL/GenBank/DDBJ whole genome shotgun (WGS) entry which is preliminary data.</text>
</comment>
<feature type="transmembrane region" description="Helical" evidence="10">
    <location>
        <begin position="127"/>
        <end position="151"/>
    </location>
</feature>
<keyword evidence="7 8" id="KW-0407">Ion channel</keyword>
<dbReference type="PRINTS" id="PR01333">
    <property type="entry name" value="2POREKCHANEL"/>
</dbReference>
<evidence type="ECO:0000256" key="4">
    <source>
        <dbReference type="ARBA" id="ARBA00022989"/>
    </source>
</evidence>
<dbReference type="GO" id="GO:0015271">
    <property type="term" value="F:outward rectifier potassium channel activity"/>
    <property type="evidence" value="ECO:0007669"/>
    <property type="project" value="TreeGrafter"/>
</dbReference>
<keyword evidence="2 8" id="KW-0813">Transport</keyword>
<evidence type="ECO:0000256" key="8">
    <source>
        <dbReference type="RuleBase" id="RU003857"/>
    </source>
</evidence>
<evidence type="ECO:0000256" key="7">
    <source>
        <dbReference type="ARBA" id="ARBA00023303"/>
    </source>
</evidence>
<feature type="transmembrane region" description="Helical" evidence="10">
    <location>
        <begin position="58"/>
        <end position="77"/>
    </location>
</feature>
<dbReference type="Proteomes" id="UP001230188">
    <property type="component" value="Unassembled WGS sequence"/>
</dbReference>
<feature type="transmembrane region" description="Helical" evidence="10">
    <location>
        <begin position="181"/>
        <end position="202"/>
    </location>
</feature>
<reference evidence="12" key="1">
    <citation type="submission" date="2023-01" db="EMBL/GenBank/DDBJ databases">
        <title>Metagenome sequencing of chrysophaentin producing Chrysophaeum taylorii.</title>
        <authorList>
            <person name="Davison J."/>
            <person name="Bewley C."/>
        </authorList>
    </citation>
    <scope>NUCLEOTIDE SEQUENCE</scope>
    <source>
        <strain evidence="12">NIES-1699</strain>
    </source>
</reference>
<keyword evidence="6 10" id="KW-0472">Membrane</keyword>
<dbReference type="GO" id="GO:0005886">
    <property type="term" value="C:plasma membrane"/>
    <property type="evidence" value="ECO:0007669"/>
    <property type="project" value="TreeGrafter"/>
</dbReference>
<feature type="region of interest" description="Disordered" evidence="9">
    <location>
        <begin position="384"/>
        <end position="418"/>
    </location>
</feature>
<evidence type="ECO:0000259" key="11">
    <source>
        <dbReference type="Pfam" id="PF07885"/>
    </source>
</evidence>
<evidence type="ECO:0000256" key="9">
    <source>
        <dbReference type="SAM" id="MobiDB-lite"/>
    </source>
</evidence>
<dbReference type="InterPro" id="IPR003280">
    <property type="entry name" value="2pore_dom_K_chnl"/>
</dbReference>
<feature type="region of interest" description="Disordered" evidence="9">
    <location>
        <begin position="321"/>
        <end position="345"/>
    </location>
</feature>
<comment type="subcellular location">
    <subcellularLocation>
        <location evidence="1">Membrane</location>
        <topology evidence="1">Multi-pass membrane protein</topology>
    </subcellularLocation>
</comment>
<sequence>MRVRQFVKDAVCVIGFYALGALTFARVEHWTFFQSIYFISSTVSTVGYGDLTPTTAGGQLYCCVMIVVGVTLVFTTFRKYIFELHEAINSHQERFSLILGGVDVDALPIYKYSPEEVEAMTRYSIKYFLALLPMLSLLAFLFVVAACFMELSVVKAVYFTVVTCTTVGYGDYHAGSGGTRAFLSVFLVVLCLVVTKTGSDMYHINVRRRIRRGESQPDIETMLLRKARAMPHAKFGYSVSESEYIVEALLKEKLVDRRVLLAVRRRYHWVSSADGCRTDITAIDLYEQHRLMCKARHHASMSRPMSLARRAFRRAQSLARRVSSIDNSEEDNDRDAASLDWDVSQHPDNETFDEWRRRYWDPKVLAAQAAGRQEAAPVDPFAVERTTRSTRSSIAPPSPRPTIDGDATSAEAPTTILHGEDGFVAQALANRRRSSRVVPLRPAPANGSKCQK</sequence>
<dbReference type="GO" id="GO:0022841">
    <property type="term" value="F:potassium ion leak channel activity"/>
    <property type="evidence" value="ECO:0007669"/>
    <property type="project" value="TreeGrafter"/>
</dbReference>
<dbReference type="PANTHER" id="PTHR11003">
    <property type="entry name" value="POTASSIUM CHANNEL, SUBFAMILY K"/>
    <property type="match status" value="1"/>
</dbReference>
<evidence type="ECO:0000256" key="10">
    <source>
        <dbReference type="SAM" id="Phobius"/>
    </source>
</evidence>
<proteinExistence type="inferred from homology"/>
<evidence type="ECO:0000256" key="2">
    <source>
        <dbReference type="ARBA" id="ARBA00022448"/>
    </source>
</evidence>
<dbReference type="Pfam" id="PF07885">
    <property type="entry name" value="Ion_trans_2"/>
    <property type="match status" value="2"/>
</dbReference>
<accession>A0AAD7XJG1</accession>
<dbReference type="GO" id="GO:0030322">
    <property type="term" value="P:stabilization of membrane potential"/>
    <property type="evidence" value="ECO:0007669"/>
    <property type="project" value="TreeGrafter"/>
</dbReference>
<evidence type="ECO:0000313" key="13">
    <source>
        <dbReference type="Proteomes" id="UP001230188"/>
    </source>
</evidence>
<dbReference type="Gene3D" id="1.10.287.70">
    <property type="match status" value="2"/>
</dbReference>
<dbReference type="InterPro" id="IPR013099">
    <property type="entry name" value="K_chnl_dom"/>
</dbReference>
<keyword evidence="3 8" id="KW-0812">Transmembrane</keyword>
<feature type="domain" description="Potassium channel" evidence="11">
    <location>
        <begin position="137"/>
        <end position="194"/>
    </location>
</feature>
<evidence type="ECO:0000313" key="12">
    <source>
        <dbReference type="EMBL" id="KAJ8601633.1"/>
    </source>
</evidence>
<organism evidence="12 13">
    <name type="scientific">Chrysophaeum taylorii</name>
    <dbReference type="NCBI Taxonomy" id="2483200"/>
    <lineage>
        <taxon>Eukaryota</taxon>
        <taxon>Sar</taxon>
        <taxon>Stramenopiles</taxon>
        <taxon>Ochrophyta</taxon>
        <taxon>Pelagophyceae</taxon>
        <taxon>Pelagomonadales</taxon>
        <taxon>Pelagomonadaceae</taxon>
        <taxon>Chrysophaeum</taxon>
    </lineage>
</organism>
<dbReference type="SUPFAM" id="SSF81324">
    <property type="entry name" value="Voltage-gated potassium channels"/>
    <property type="match status" value="2"/>
</dbReference>
<feature type="domain" description="Potassium channel" evidence="11">
    <location>
        <begin position="14"/>
        <end position="79"/>
    </location>
</feature>
<evidence type="ECO:0000256" key="6">
    <source>
        <dbReference type="ARBA" id="ARBA00023136"/>
    </source>
</evidence>
<dbReference type="AlphaFoldDB" id="A0AAD7XJG1"/>
<gene>
    <name evidence="12" type="ORF">CTAYLR_008911</name>
</gene>
<evidence type="ECO:0000256" key="3">
    <source>
        <dbReference type="ARBA" id="ARBA00022692"/>
    </source>
</evidence>
<evidence type="ECO:0000256" key="5">
    <source>
        <dbReference type="ARBA" id="ARBA00023065"/>
    </source>
</evidence>
<keyword evidence="5 8" id="KW-0406">Ion transport</keyword>
<evidence type="ECO:0000256" key="1">
    <source>
        <dbReference type="ARBA" id="ARBA00004141"/>
    </source>
</evidence>
<protein>
    <recommendedName>
        <fullName evidence="11">Potassium channel domain-containing protein</fullName>
    </recommendedName>
</protein>
<comment type="similarity">
    <text evidence="8">Belongs to the two pore domain potassium channel (TC 1.A.1.8) family.</text>
</comment>
<dbReference type="EMBL" id="JAQMWT010000413">
    <property type="protein sequence ID" value="KAJ8601633.1"/>
    <property type="molecule type" value="Genomic_DNA"/>
</dbReference>
<feature type="region of interest" description="Disordered" evidence="9">
    <location>
        <begin position="430"/>
        <end position="452"/>
    </location>
</feature>
<keyword evidence="4 10" id="KW-1133">Transmembrane helix</keyword>
<dbReference type="PANTHER" id="PTHR11003:SF291">
    <property type="entry name" value="IP11374P"/>
    <property type="match status" value="1"/>
</dbReference>